<dbReference type="EMBL" id="REGN01000386">
    <property type="protein sequence ID" value="RNA42298.1"/>
    <property type="molecule type" value="Genomic_DNA"/>
</dbReference>
<protein>
    <submittedName>
        <fullName evidence="1">Uncharacterized protein</fullName>
    </submittedName>
</protein>
<organism evidence="1 2">
    <name type="scientific">Brachionus plicatilis</name>
    <name type="common">Marine rotifer</name>
    <name type="synonym">Brachionus muelleri</name>
    <dbReference type="NCBI Taxonomy" id="10195"/>
    <lineage>
        <taxon>Eukaryota</taxon>
        <taxon>Metazoa</taxon>
        <taxon>Spiralia</taxon>
        <taxon>Gnathifera</taxon>
        <taxon>Rotifera</taxon>
        <taxon>Eurotatoria</taxon>
        <taxon>Monogononta</taxon>
        <taxon>Pseudotrocha</taxon>
        <taxon>Ploima</taxon>
        <taxon>Brachionidae</taxon>
        <taxon>Brachionus</taxon>
    </lineage>
</organism>
<proteinExistence type="predicted"/>
<keyword evidence="2" id="KW-1185">Reference proteome</keyword>
<evidence type="ECO:0000313" key="1">
    <source>
        <dbReference type="EMBL" id="RNA42298.1"/>
    </source>
</evidence>
<sequence length="200" mass="23866">MSFFPEIENLRRKSFLKFSIFGKKRQFQKILNFEMVVFNFSKFYKNYLKILKVYDAGYLLQCYQTGFEIDGKQIVGLSYSDRIKKKRKNQIYAKLKYEPRRAESTLIQKGLIECLKIVYSFQNKIQKYLCLAKRTNLILDLNKSHNLDTFRHLEVDDQFKNTNIFEIKKSQINSTKNHPTPGFKILNTEEEIYAKIAKKL</sequence>
<accession>A0A3M7T393</accession>
<evidence type="ECO:0000313" key="2">
    <source>
        <dbReference type="Proteomes" id="UP000276133"/>
    </source>
</evidence>
<comment type="caution">
    <text evidence="1">The sequence shown here is derived from an EMBL/GenBank/DDBJ whole genome shotgun (WGS) entry which is preliminary data.</text>
</comment>
<name>A0A3M7T393_BRAPC</name>
<dbReference type="AlphaFoldDB" id="A0A3M7T393"/>
<dbReference type="Proteomes" id="UP000276133">
    <property type="component" value="Unassembled WGS sequence"/>
</dbReference>
<reference evidence="1 2" key="1">
    <citation type="journal article" date="2018" name="Sci. Rep.">
        <title>Genomic signatures of local adaptation to the degree of environmental predictability in rotifers.</title>
        <authorList>
            <person name="Franch-Gras L."/>
            <person name="Hahn C."/>
            <person name="Garcia-Roger E.M."/>
            <person name="Carmona M.J."/>
            <person name="Serra M."/>
            <person name="Gomez A."/>
        </authorList>
    </citation>
    <scope>NUCLEOTIDE SEQUENCE [LARGE SCALE GENOMIC DNA]</scope>
    <source>
        <strain evidence="1">HYR1</strain>
    </source>
</reference>
<gene>
    <name evidence="1" type="ORF">BpHYR1_022339</name>
</gene>